<dbReference type="PROSITE" id="PS00686">
    <property type="entry name" value="NFYA_HAP2_1"/>
    <property type="match status" value="1"/>
</dbReference>
<feature type="compositionally biased region" description="Polar residues" evidence="9">
    <location>
        <begin position="1"/>
        <end position="16"/>
    </location>
</feature>
<keyword evidence="5 8" id="KW-0804">Transcription</keyword>
<sequence>MEWITDNRSSSPTSKPWPTLERVEAKRAPSVSPTTSWRINADGRRTRSLREEEIVFEVLEPSPFQSSTTRTRSDPDNSELDEQQGQAQSENQHQPYATASMQSGAATPLIGYMMPTGQLEAGQAMSPAAYPYMDPFYGGMFAAYAGQHVIHPQLIGVHHPGVPLPTDAVEEPVYVNAKQYHGILRRRQSRAKAESENKLAKIRKACVPPL</sequence>
<evidence type="ECO:0000256" key="1">
    <source>
        <dbReference type="ARBA" id="ARBA00004123"/>
    </source>
</evidence>
<dbReference type="Pfam" id="PF02045">
    <property type="entry name" value="CBFB_NFYA"/>
    <property type="match status" value="1"/>
</dbReference>
<organism evidence="10 11">
    <name type="scientific">Zingiber officinale</name>
    <name type="common">Ginger</name>
    <name type="synonym">Amomum zingiber</name>
    <dbReference type="NCBI Taxonomy" id="94328"/>
    <lineage>
        <taxon>Eukaryota</taxon>
        <taxon>Viridiplantae</taxon>
        <taxon>Streptophyta</taxon>
        <taxon>Embryophyta</taxon>
        <taxon>Tracheophyta</taxon>
        <taxon>Spermatophyta</taxon>
        <taxon>Magnoliopsida</taxon>
        <taxon>Liliopsida</taxon>
        <taxon>Zingiberales</taxon>
        <taxon>Zingiberaceae</taxon>
        <taxon>Zingiber</taxon>
    </lineage>
</organism>
<evidence type="ECO:0000256" key="3">
    <source>
        <dbReference type="ARBA" id="ARBA00023125"/>
    </source>
</evidence>
<dbReference type="PROSITE" id="PS51152">
    <property type="entry name" value="NFYA_HAP2_2"/>
    <property type="match status" value="1"/>
</dbReference>
<comment type="similarity">
    <text evidence="8">Belongs to the NFYA/HAP2 subunit family.</text>
</comment>
<keyword evidence="6 8" id="KW-0539">Nucleus</keyword>
<dbReference type="GO" id="GO:0016602">
    <property type="term" value="C:CCAAT-binding factor complex"/>
    <property type="evidence" value="ECO:0007669"/>
    <property type="project" value="InterPro"/>
</dbReference>
<dbReference type="InterPro" id="IPR001289">
    <property type="entry name" value="NFYA"/>
</dbReference>
<comment type="function">
    <text evidence="8">Component of the sequence-specific heterotrimeric transcription factor (NF-Y) which specifically recognizes a 5'-CCAAT-3' box motif found in the promoters of its target genes.</text>
</comment>
<dbReference type="Proteomes" id="UP000734854">
    <property type="component" value="Unassembled WGS sequence"/>
</dbReference>
<dbReference type="AlphaFoldDB" id="A0A8J5KJ61"/>
<feature type="compositionally biased region" description="Polar residues" evidence="9">
    <location>
        <begin position="83"/>
        <end position="93"/>
    </location>
</feature>
<evidence type="ECO:0000256" key="4">
    <source>
        <dbReference type="ARBA" id="ARBA00023159"/>
    </source>
</evidence>
<name>A0A8J5KJ61_ZINOF</name>
<protein>
    <recommendedName>
        <fullName evidence="8">Nuclear transcription factor Y subunit</fullName>
    </recommendedName>
</protein>
<evidence type="ECO:0000256" key="7">
    <source>
        <dbReference type="ARBA" id="ARBA00025911"/>
    </source>
</evidence>
<keyword evidence="11" id="KW-1185">Reference proteome</keyword>
<feature type="region of interest" description="Disordered" evidence="9">
    <location>
        <begin position="1"/>
        <end position="93"/>
    </location>
</feature>
<evidence type="ECO:0000313" key="10">
    <source>
        <dbReference type="EMBL" id="KAG6478918.1"/>
    </source>
</evidence>
<gene>
    <name evidence="10" type="ORF">ZIOFF_062366</name>
</gene>
<dbReference type="PANTHER" id="PTHR12632">
    <property type="entry name" value="TRANSCRIPTION FACTOR NF-Y ALPHA-RELATED"/>
    <property type="match status" value="1"/>
</dbReference>
<evidence type="ECO:0000256" key="8">
    <source>
        <dbReference type="RuleBase" id="RU367155"/>
    </source>
</evidence>
<reference evidence="10 11" key="1">
    <citation type="submission" date="2020-08" db="EMBL/GenBank/DDBJ databases">
        <title>Plant Genome Project.</title>
        <authorList>
            <person name="Zhang R.-G."/>
        </authorList>
    </citation>
    <scope>NUCLEOTIDE SEQUENCE [LARGE SCALE GENOMIC DNA]</scope>
    <source>
        <tissue evidence="10">Rhizome</tissue>
    </source>
</reference>
<evidence type="ECO:0000256" key="6">
    <source>
        <dbReference type="ARBA" id="ARBA00023242"/>
    </source>
</evidence>
<dbReference type="Gene3D" id="6.10.250.2430">
    <property type="match status" value="1"/>
</dbReference>
<keyword evidence="4" id="KW-0010">Activator</keyword>
<dbReference type="SMART" id="SM00521">
    <property type="entry name" value="CBF"/>
    <property type="match status" value="1"/>
</dbReference>
<keyword evidence="3 8" id="KW-0238">DNA-binding</keyword>
<evidence type="ECO:0000256" key="9">
    <source>
        <dbReference type="SAM" id="MobiDB-lite"/>
    </source>
</evidence>
<evidence type="ECO:0000256" key="5">
    <source>
        <dbReference type="ARBA" id="ARBA00023163"/>
    </source>
</evidence>
<keyword evidence="2 8" id="KW-0805">Transcription regulation</keyword>
<comment type="subunit">
    <text evidence="7">Heterotrimeric transcription factor composed of three components, NF-YA, NF-YB and NF-YC. NF-YB and NF-YC must interact and dimerize for NF-YA association and DNA binding.</text>
</comment>
<evidence type="ECO:0000313" key="11">
    <source>
        <dbReference type="Proteomes" id="UP000734854"/>
    </source>
</evidence>
<dbReference type="InterPro" id="IPR018362">
    <property type="entry name" value="CCAAT-binding_factor_CS"/>
</dbReference>
<dbReference type="EMBL" id="JACMSC010000017">
    <property type="protein sequence ID" value="KAG6478918.1"/>
    <property type="molecule type" value="Genomic_DNA"/>
</dbReference>
<comment type="subcellular location">
    <subcellularLocation>
        <location evidence="1 8">Nucleus</location>
    </subcellularLocation>
</comment>
<proteinExistence type="inferred from homology"/>
<evidence type="ECO:0000256" key="2">
    <source>
        <dbReference type="ARBA" id="ARBA00023015"/>
    </source>
</evidence>
<feature type="compositionally biased region" description="Basic and acidic residues" evidence="9">
    <location>
        <begin position="41"/>
        <end position="53"/>
    </location>
</feature>
<dbReference type="GO" id="GO:0003700">
    <property type="term" value="F:DNA-binding transcription factor activity"/>
    <property type="evidence" value="ECO:0007669"/>
    <property type="project" value="UniProtKB-UniRule"/>
</dbReference>
<dbReference type="GO" id="GO:0003677">
    <property type="term" value="F:DNA binding"/>
    <property type="evidence" value="ECO:0007669"/>
    <property type="project" value="UniProtKB-KW"/>
</dbReference>
<comment type="caution">
    <text evidence="10">The sequence shown here is derived from an EMBL/GenBank/DDBJ whole genome shotgun (WGS) entry which is preliminary data.</text>
</comment>
<accession>A0A8J5KJ61</accession>